<dbReference type="EMBL" id="UYRR01031229">
    <property type="protein sequence ID" value="VDK47915.1"/>
    <property type="molecule type" value="Genomic_DNA"/>
</dbReference>
<dbReference type="GO" id="GO:0007018">
    <property type="term" value="P:microtubule-based movement"/>
    <property type="evidence" value="ECO:0007669"/>
    <property type="project" value="InterPro"/>
</dbReference>
<evidence type="ECO:0000313" key="3">
    <source>
        <dbReference type="Proteomes" id="UP000267096"/>
    </source>
</evidence>
<evidence type="ECO:0000313" key="4">
    <source>
        <dbReference type="WBParaSite" id="ASIM_0001320701-mRNA-1"/>
    </source>
</evidence>
<dbReference type="AlphaFoldDB" id="A0A0M3JXW1"/>
<dbReference type="Proteomes" id="UP000267096">
    <property type="component" value="Unassembled WGS sequence"/>
</dbReference>
<feature type="domain" description="Dynein heavy chain tail" evidence="1">
    <location>
        <begin position="187"/>
        <end position="664"/>
    </location>
</feature>
<reference evidence="2 3" key="2">
    <citation type="submission" date="2018-11" db="EMBL/GenBank/DDBJ databases">
        <authorList>
            <consortium name="Pathogen Informatics"/>
        </authorList>
    </citation>
    <scope>NUCLEOTIDE SEQUENCE [LARGE SCALE GENOMIC DNA]</scope>
</reference>
<dbReference type="InterPro" id="IPR026983">
    <property type="entry name" value="DHC"/>
</dbReference>
<gene>
    <name evidence="2" type="ORF">ASIM_LOCUS12673</name>
</gene>
<dbReference type="Pfam" id="PF08385">
    <property type="entry name" value="DHC_N1"/>
    <property type="match status" value="1"/>
</dbReference>
<dbReference type="InterPro" id="IPR013594">
    <property type="entry name" value="Dynein_heavy_tail"/>
</dbReference>
<dbReference type="OrthoDB" id="447173at2759"/>
<dbReference type="GO" id="GO:0045505">
    <property type="term" value="F:dynein intermediate chain binding"/>
    <property type="evidence" value="ECO:0007669"/>
    <property type="project" value="InterPro"/>
</dbReference>
<sequence length="711" mass="81987">MSKDEDGRNDPRKSYILRVASHIAALNLVEDKLSNVRALHKFCDSATPLLVFNRYQQKSNVVLSNELKEDNPISQRIIFYKLNSVPLTDDNYKRIVGVLTSQAQLNQTLLASLQQVFSKSLLKTSANRSPSVQANTQLISLVKELEHTLSVTNDIDKQNSDGLYSLREEIRYWRKRSEEKSNDDTAVQYYEAFESLADKIDVMREKSLEELSEFIQDAEDCIYNLWHCVEPYPENRMKQLIHRLGNALVDAITDKIDATNLWRDEKTVELIQIGISLCDEWNFTVKRLTQQSSREGEWKEESNSMDFVDGFRGRLNQLLSLKMLSVQIGQLLNEKNAQKETEEILENVMKDFNPLLYNPFTEPQWKSKLQVIERNIEATIQKVIPVLRKRFQPTEVKSNLVVYDLVKYKHFLNRPQIKERLIAERFAYVCRETLLSRLTDSVSSKKREFDERLNGGDVPTGRYLTEVAAKIIWIRQQITEVKKSIIIRTEHFNVTPQVLTLNRALGHKTVENAKTLSEELLSELNNYRQLKSIIEGSLEEMRATQSDLFDSWCREISEAIDSHSDAVSLETSGKVMSIEQRHGTLNVNYSDRLVRLLKEVRQLTSLGFNVPSKIIKCANLGEKFYKSAIVLKQVAHFYNTIEQQMLPCQQAMMLDEALAFEKLVIAEKGSDAPIANLTWNDPKQLDNFIGKLQQAAERLSVRNRLCDIIVN</sequence>
<organism evidence="4">
    <name type="scientific">Anisakis simplex</name>
    <name type="common">Herring worm</name>
    <dbReference type="NCBI Taxonomy" id="6269"/>
    <lineage>
        <taxon>Eukaryota</taxon>
        <taxon>Metazoa</taxon>
        <taxon>Ecdysozoa</taxon>
        <taxon>Nematoda</taxon>
        <taxon>Chromadorea</taxon>
        <taxon>Rhabditida</taxon>
        <taxon>Spirurina</taxon>
        <taxon>Ascaridomorpha</taxon>
        <taxon>Ascaridoidea</taxon>
        <taxon>Anisakidae</taxon>
        <taxon>Anisakis</taxon>
        <taxon>Anisakis simplex complex</taxon>
    </lineage>
</organism>
<dbReference type="WBParaSite" id="ASIM_0001320701-mRNA-1">
    <property type="protein sequence ID" value="ASIM_0001320701-mRNA-1"/>
    <property type="gene ID" value="ASIM_0001320701"/>
</dbReference>
<name>A0A0M3JXW1_ANISI</name>
<proteinExistence type="predicted"/>
<evidence type="ECO:0000313" key="2">
    <source>
        <dbReference type="EMBL" id="VDK47915.1"/>
    </source>
</evidence>
<evidence type="ECO:0000259" key="1">
    <source>
        <dbReference type="Pfam" id="PF08385"/>
    </source>
</evidence>
<reference evidence="4" key="1">
    <citation type="submission" date="2017-02" db="UniProtKB">
        <authorList>
            <consortium name="WormBaseParasite"/>
        </authorList>
    </citation>
    <scope>IDENTIFICATION</scope>
</reference>
<dbReference type="PANTHER" id="PTHR46532:SF15">
    <property type="entry name" value="CYTOPLASMIC DYNEIN 2 HEAVY CHAIN 1"/>
    <property type="match status" value="1"/>
</dbReference>
<accession>A0A0M3JXW1</accession>
<keyword evidence="3" id="KW-1185">Reference proteome</keyword>
<dbReference type="PANTHER" id="PTHR46532">
    <property type="entry name" value="MALE FERTILITY FACTOR KL5"/>
    <property type="match status" value="1"/>
</dbReference>
<protein>
    <submittedName>
        <fullName evidence="4">DHC_N1 domain-containing protein</fullName>
    </submittedName>
</protein>
<dbReference type="GO" id="GO:0005858">
    <property type="term" value="C:axonemal dynein complex"/>
    <property type="evidence" value="ECO:0007669"/>
    <property type="project" value="TreeGrafter"/>
</dbReference>
<dbReference type="GO" id="GO:0051959">
    <property type="term" value="F:dynein light intermediate chain binding"/>
    <property type="evidence" value="ECO:0007669"/>
    <property type="project" value="InterPro"/>
</dbReference>